<dbReference type="GO" id="GO:0004633">
    <property type="term" value="F:phosphopantothenoylcysteine decarboxylase activity"/>
    <property type="evidence" value="ECO:0007669"/>
    <property type="project" value="UniProtKB-UniRule"/>
</dbReference>
<dbReference type="Gene3D" id="3.40.50.10300">
    <property type="entry name" value="CoaB-like"/>
    <property type="match status" value="1"/>
</dbReference>
<dbReference type="Pfam" id="PF02441">
    <property type="entry name" value="Flavoprotein"/>
    <property type="match status" value="1"/>
</dbReference>
<evidence type="ECO:0000256" key="4">
    <source>
        <dbReference type="RuleBase" id="RU364078"/>
    </source>
</evidence>
<dbReference type="GO" id="GO:0015937">
    <property type="term" value="P:coenzyme A biosynthetic process"/>
    <property type="evidence" value="ECO:0007669"/>
    <property type="project" value="UniProtKB-UniRule"/>
</dbReference>
<dbReference type="PANTHER" id="PTHR14359">
    <property type="entry name" value="HOMO-OLIGOMERIC FLAVIN CONTAINING CYS DECARBOXYLASE FAMILY"/>
    <property type="match status" value="1"/>
</dbReference>
<dbReference type="STRING" id="760192.Halhy_2725"/>
<feature type="domain" description="Flavoprotein" evidence="5">
    <location>
        <begin position="4"/>
        <end position="174"/>
    </location>
</feature>
<comment type="catalytic activity">
    <reaction evidence="3 4">
        <text>N-[(R)-4-phosphopantothenoyl]-L-cysteine + H(+) = (R)-4'-phosphopantetheine + CO2</text>
        <dbReference type="Rhea" id="RHEA:16793"/>
        <dbReference type="ChEBI" id="CHEBI:15378"/>
        <dbReference type="ChEBI" id="CHEBI:16526"/>
        <dbReference type="ChEBI" id="CHEBI:59458"/>
        <dbReference type="ChEBI" id="CHEBI:61723"/>
        <dbReference type="EC" id="4.1.1.36"/>
    </reaction>
</comment>
<dbReference type="EC" id="4.1.1.36" evidence="3"/>
<feature type="region of interest" description="Phosphopantothenate--cysteine ligase" evidence="3">
    <location>
        <begin position="187"/>
        <end position="397"/>
    </location>
</feature>
<dbReference type="GO" id="GO:0004632">
    <property type="term" value="F:phosphopantothenate--cysteine ligase activity"/>
    <property type="evidence" value="ECO:0007669"/>
    <property type="project" value="UniProtKB-UniRule"/>
</dbReference>
<dbReference type="OrthoDB" id="9802554at2"/>
<comment type="caution">
    <text evidence="3">Lacks conserved residue(s) required for the propagation of feature annotation.</text>
</comment>
<feature type="binding site" evidence="3">
    <location>
        <position position="321"/>
    </location>
    <ligand>
        <name>CTP</name>
        <dbReference type="ChEBI" id="CHEBI:37563"/>
    </ligand>
</feature>
<comment type="similarity">
    <text evidence="3 4">In the N-terminal section; belongs to the HFCD (homo-oligomeric flavin containing Cys decarboxylase) superfamily.</text>
</comment>
<comment type="cofactor">
    <cofactor evidence="3">
        <name>FMN</name>
        <dbReference type="ChEBI" id="CHEBI:58210"/>
    </cofactor>
    <text evidence="3">Binds 1 FMN per subunit.</text>
</comment>
<keyword evidence="1 3" id="KW-0210">Decarboxylase</keyword>
<accession>F4L0Y9</accession>
<dbReference type="NCBIfam" id="TIGR00521">
    <property type="entry name" value="coaBC_dfp"/>
    <property type="match status" value="1"/>
</dbReference>
<reference key="2">
    <citation type="submission" date="2011-04" db="EMBL/GenBank/DDBJ databases">
        <title>Complete sequence of chromosome of Haliscomenobacter hydrossis DSM 1100.</title>
        <authorList>
            <consortium name="US DOE Joint Genome Institute (JGI-PGF)"/>
            <person name="Lucas S."/>
            <person name="Han J."/>
            <person name="Lapidus A."/>
            <person name="Bruce D."/>
            <person name="Goodwin L."/>
            <person name="Pitluck S."/>
            <person name="Peters L."/>
            <person name="Kyrpides N."/>
            <person name="Mavromatis K."/>
            <person name="Ivanova N."/>
            <person name="Ovchinnikova G."/>
            <person name="Pagani I."/>
            <person name="Daligault H."/>
            <person name="Detter J.C."/>
            <person name="Han C."/>
            <person name="Land M."/>
            <person name="Hauser L."/>
            <person name="Markowitz V."/>
            <person name="Cheng J.-F."/>
            <person name="Hugenholtz P."/>
            <person name="Woyke T."/>
            <person name="Wu D."/>
            <person name="Verbarg S."/>
            <person name="Frueling A."/>
            <person name="Brambilla E."/>
            <person name="Klenk H.-P."/>
            <person name="Eisen J.A."/>
        </authorList>
    </citation>
    <scope>NUCLEOTIDE SEQUENCE</scope>
    <source>
        <strain>DSM 1100</strain>
    </source>
</reference>
<comment type="catalytic activity">
    <reaction evidence="3 4">
        <text>(R)-4'-phosphopantothenate + L-cysteine + CTP = N-[(R)-4-phosphopantothenoyl]-L-cysteine + CMP + diphosphate + H(+)</text>
        <dbReference type="Rhea" id="RHEA:19397"/>
        <dbReference type="ChEBI" id="CHEBI:10986"/>
        <dbReference type="ChEBI" id="CHEBI:15378"/>
        <dbReference type="ChEBI" id="CHEBI:33019"/>
        <dbReference type="ChEBI" id="CHEBI:35235"/>
        <dbReference type="ChEBI" id="CHEBI:37563"/>
        <dbReference type="ChEBI" id="CHEBI:59458"/>
        <dbReference type="ChEBI" id="CHEBI:60377"/>
        <dbReference type="EC" id="6.3.2.5"/>
    </reaction>
</comment>
<dbReference type="SUPFAM" id="SSF102645">
    <property type="entry name" value="CoaB-like"/>
    <property type="match status" value="1"/>
</dbReference>
<comment type="cofactor">
    <cofactor evidence="3">
        <name>Mg(2+)</name>
        <dbReference type="ChEBI" id="CHEBI:18420"/>
    </cofactor>
</comment>
<evidence type="ECO:0000313" key="8">
    <source>
        <dbReference type="Proteomes" id="UP000008461"/>
    </source>
</evidence>
<feature type="binding site" evidence="3">
    <location>
        <position position="335"/>
    </location>
    <ligand>
        <name>CTP</name>
        <dbReference type="ChEBI" id="CHEBI:37563"/>
    </ligand>
</feature>
<comment type="similarity">
    <text evidence="3 4">In the C-terminal section; belongs to the PPC synthetase family.</text>
</comment>
<dbReference type="InterPro" id="IPR036551">
    <property type="entry name" value="Flavin_trans-like"/>
</dbReference>
<sequence>MQGKKIILGISGSIAAYKSAILTRLLIKAGAEVQILMTPSAQSFITPLTLSTLSKRPVFSEVSSESGWNNHVELGLWADVMVIAPVTATTLAKLANGICDNILVAAYLSARCPVFFAPAMDLDMWHHPASRNNVQRLQGYGNHLIPVGVGELASGLSGEGRMAEPEEIVAYLEQFFTQSQDLKGKKILLTAGPTYEPIDPVRFIGNRSSGKMGIALADAAARRGAEVTLVLGPSKLSPQEKNVRVINVETAREMHEAALLHYPQFDAAILAAAVADYRPKTVATEKIKKKGEELQLDLVKNPDIAADLGQMKKPGQFLIGFALETNDEEQHAQGKLERKNFDFIVLNSLRDSGAGFNHDTNKISILFRDNKKRDFELKSKHAVAEDILQAMIDLFKV</sequence>
<dbReference type="HOGENOM" id="CLU_033319_0_1_10"/>
<comment type="function">
    <text evidence="4">Catalyzes two steps in the biosynthesis of coenzyme A. In the first step cysteine is conjugated to 4'-phosphopantothenate to form 4-phosphopantothenoylcysteine, in the latter compound is decarboxylated to form 4'-phosphopantotheine.</text>
</comment>
<reference evidence="7 8" key="1">
    <citation type="journal article" date="2011" name="Stand. Genomic Sci.">
        <title>Complete genome sequence of Haliscomenobacter hydrossis type strain (O).</title>
        <authorList>
            <consortium name="US DOE Joint Genome Institute (JGI-PGF)"/>
            <person name="Daligault H."/>
            <person name="Lapidus A."/>
            <person name="Zeytun A."/>
            <person name="Nolan M."/>
            <person name="Lucas S."/>
            <person name="Del Rio T.G."/>
            <person name="Tice H."/>
            <person name="Cheng J.F."/>
            <person name="Tapia R."/>
            <person name="Han C."/>
            <person name="Goodwin L."/>
            <person name="Pitluck S."/>
            <person name="Liolios K."/>
            <person name="Pagani I."/>
            <person name="Ivanova N."/>
            <person name="Huntemann M."/>
            <person name="Mavromatis K."/>
            <person name="Mikhailova N."/>
            <person name="Pati A."/>
            <person name="Chen A."/>
            <person name="Palaniappan K."/>
            <person name="Land M."/>
            <person name="Hauser L."/>
            <person name="Brambilla E.M."/>
            <person name="Rohde M."/>
            <person name="Verbarg S."/>
            <person name="Goker M."/>
            <person name="Bristow J."/>
            <person name="Eisen J.A."/>
            <person name="Markowitz V."/>
            <person name="Hugenholtz P."/>
            <person name="Kyrpides N.C."/>
            <person name="Klenk H.P."/>
            <person name="Woyke T."/>
        </authorList>
    </citation>
    <scope>NUCLEOTIDE SEQUENCE [LARGE SCALE GENOMIC DNA]</scope>
    <source>
        <strain evidence="8">ATCC 27775 / DSM 1100 / LMG 10767 / O</strain>
    </source>
</reference>
<organism evidence="7 8">
    <name type="scientific">Haliscomenobacter hydrossis (strain ATCC 27775 / DSM 1100 / LMG 10767 / O)</name>
    <dbReference type="NCBI Taxonomy" id="760192"/>
    <lineage>
        <taxon>Bacteria</taxon>
        <taxon>Pseudomonadati</taxon>
        <taxon>Bacteroidota</taxon>
        <taxon>Saprospiria</taxon>
        <taxon>Saprospirales</taxon>
        <taxon>Haliscomenobacteraceae</taxon>
        <taxon>Haliscomenobacter</taxon>
    </lineage>
</organism>
<dbReference type="InterPro" id="IPR035929">
    <property type="entry name" value="CoaB-like_sf"/>
</dbReference>
<dbReference type="InterPro" id="IPR003382">
    <property type="entry name" value="Flavoprotein"/>
</dbReference>
<comment type="pathway">
    <text evidence="3 4">Cofactor biosynthesis; coenzyme A biosynthesis; CoA from (R)-pantothenate: step 3/5.</text>
</comment>
<dbReference type="AlphaFoldDB" id="F4L0Y9"/>
<name>F4L0Y9_HALH1</name>
<keyword evidence="3 4" id="KW-0285">Flavoprotein</keyword>
<feature type="domain" description="DNA/pantothenate metabolism flavoprotein C-terminal" evidence="6">
    <location>
        <begin position="182"/>
        <end position="392"/>
    </location>
</feature>
<dbReference type="KEGG" id="hhy:Halhy_2725"/>
<evidence type="ECO:0000256" key="1">
    <source>
        <dbReference type="ARBA" id="ARBA00022793"/>
    </source>
</evidence>
<feature type="binding site" evidence="3">
    <location>
        <position position="286"/>
    </location>
    <ligand>
        <name>CTP</name>
        <dbReference type="ChEBI" id="CHEBI:37563"/>
    </ligand>
</feature>
<dbReference type="InterPro" id="IPR005252">
    <property type="entry name" value="CoaBC"/>
</dbReference>
<feature type="region of interest" description="Phosphopantothenoylcysteine decarboxylase" evidence="3">
    <location>
        <begin position="1"/>
        <end position="186"/>
    </location>
</feature>
<dbReference type="GO" id="GO:0015941">
    <property type="term" value="P:pantothenate catabolic process"/>
    <property type="evidence" value="ECO:0007669"/>
    <property type="project" value="InterPro"/>
</dbReference>
<evidence type="ECO:0000259" key="5">
    <source>
        <dbReference type="Pfam" id="PF02441"/>
    </source>
</evidence>
<keyword evidence="3" id="KW-0460">Magnesium</keyword>
<dbReference type="Gene3D" id="3.40.50.1950">
    <property type="entry name" value="Flavin prenyltransferase-like"/>
    <property type="match status" value="1"/>
</dbReference>
<keyword evidence="3" id="KW-0511">Multifunctional enzyme</keyword>
<keyword evidence="3 4" id="KW-0288">FMN</keyword>
<dbReference type="eggNOG" id="COG0452">
    <property type="taxonomic scope" value="Bacteria"/>
</dbReference>
<evidence type="ECO:0000256" key="3">
    <source>
        <dbReference type="HAMAP-Rule" id="MF_02225"/>
    </source>
</evidence>
<proteinExistence type="inferred from homology"/>
<dbReference type="SUPFAM" id="SSF52507">
    <property type="entry name" value="Homo-oligomeric flavin-containing Cys decarboxylases, HFCD"/>
    <property type="match status" value="1"/>
</dbReference>
<comment type="function">
    <text evidence="3">Catalyzes two sequential steps in the biosynthesis of coenzyme A. In the first step cysteine is conjugated to 4'-phosphopantothenate to form 4-phosphopantothenoylcysteine. In the second step the latter compound is decarboxylated to form 4'-phosphopantotheine.</text>
</comment>
<dbReference type="PANTHER" id="PTHR14359:SF6">
    <property type="entry name" value="PHOSPHOPANTOTHENOYLCYSTEINE DECARBOXYLASE"/>
    <property type="match status" value="1"/>
</dbReference>
<keyword evidence="3 4" id="KW-0436">Ligase</keyword>
<dbReference type="HAMAP" id="MF_02225">
    <property type="entry name" value="CoaBC"/>
    <property type="match status" value="1"/>
</dbReference>
<evidence type="ECO:0000259" key="6">
    <source>
        <dbReference type="Pfam" id="PF04127"/>
    </source>
</evidence>
<dbReference type="GO" id="GO:0046872">
    <property type="term" value="F:metal ion binding"/>
    <property type="evidence" value="ECO:0007669"/>
    <property type="project" value="UniProtKB-KW"/>
</dbReference>
<evidence type="ECO:0000313" key="7">
    <source>
        <dbReference type="EMBL" id="AEE50593.1"/>
    </source>
</evidence>
<comment type="pathway">
    <text evidence="3 4">Cofactor biosynthesis; coenzyme A biosynthesis; CoA from (R)-pantothenate: step 2/5.</text>
</comment>
<feature type="binding site" evidence="3">
    <location>
        <position position="276"/>
    </location>
    <ligand>
        <name>CTP</name>
        <dbReference type="ChEBI" id="CHEBI:37563"/>
    </ligand>
</feature>
<evidence type="ECO:0000256" key="2">
    <source>
        <dbReference type="ARBA" id="ARBA00023239"/>
    </source>
</evidence>
<gene>
    <name evidence="3" type="primary">coaBC</name>
    <name evidence="7" type="ordered locus">Halhy_2725</name>
</gene>
<dbReference type="InterPro" id="IPR007085">
    <property type="entry name" value="DNA/pantothenate-metab_flavo_C"/>
</dbReference>
<keyword evidence="3" id="KW-0479">Metal-binding</keyword>
<dbReference type="RefSeq" id="WP_013765141.1">
    <property type="nucleotide sequence ID" value="NC_015510.1"/>
</dbReference>
<dbReference type="GO" id="GO:0010181">
    <property type="term" value="F:FMN binding"/>
    <property type="evidence" value="ECO:0007669"/>
    <property type="project" value="UniProtKB-UniRule"/>
</dbReference>
<dbReference type="EC" id="6.3.2.5" evidence="3"/>
<keyword evidence="8" id="KW-1185">Reference proteome</keyword>
<dbReference type="Proteomes" id="UP000008461">
    <property type="component" value="Chromosome"/>
</dbReference>
<keyword evidence="2 3" id="KW-0456">Lyase</keyword>
<dbReference type="EMBL" id="CP002691">
    <property type="protein sequence ID" value="AEE50593.1"/>
    <property type="molecule type" value="Genomic_DNA"/>
</dbReference>
<dbReference type="GO" id="GO:0071513">
    <property type="term" value="C:phosphopantothenoylcysteine decarboxylase complex"/>
    <property type="evidence" value="ECO:0007669"/>
    <property type="project" value="TreeGrafter"/>
</dbReference>
<dbReference type="UniPathway" id="UPA00241">
    <property type="reaction ID" value="UER00353"/>
</dbReference>
<protein>
    <recommendedName>
        <fullName evidence="3">Coenzyme A biosynthesis bifunctional protein CoaBC</fullName>
    </recommendedName>
    <alternativeName>
        <fullName evidence="3">DNA/pantothenate metabolism flavoprotein</fullName>
    </alternativeName>
    <alternativeName>
        <fullName evidence="3">Phosphopantothenoylcysteine synthetase/decarboxylase</fullName>
        <shortName evidence="3">PPCS-PPCDC</shortName>
    </alternativeName>
    <domain>
        <recommendedName>
            <fullName evidence="3">Phosphopantothenoylcysteine decarboxylase</fullName>
            <shortName evidence="3">PPC decarboxylase</shortName>
            <shortName evidence="3">PPC-DC</shortName>
            <ecNumber evidence="3">4.1.1.36</ecNumber>
        </recommendedName>
        <alternativeName>
            <fullName evidence="3">CoaC</fullName>
        </alternativeName>
    </domain>
    <domain>
        <recommendedName>
            <fullName evidence="3">Phosphopantothenate--cysteine ligase</fullName>
            <ecNumber evidence="3">6.3.2.5</ecNumber>
        </recommendedName>
        <alternativeName>
            <fullName evidence="3">CoaB</fullName>
        </alternativeName>
        <alternativeName>
            <fullName evidence="3">Phosphopantothenoylcysteine synthetase</fullName>
            <shortName evidence="3">PPC synthetase</shortName>
            <shortName evidence="3">PPC-S</shortName>
        </alternativeName>
    </domain>
</protein>
<feature type="binding site" evidence="3">
    <location>
        <position position="339"/>
    </location>
    <ligand>
        <name>CTP</name>
        <dbReference type="ChEBI" id="CHEBI:37563"/>
    </ligand>
</feature>
<dbReference type="Pfam" id="PF04127">
    <property type="entry name" value="DFP"/>
    <property type="match status" value="1"/>
</dbReference>